<dbReference type="HOGENOM" id="CLU_2864989_0_0_5"/>
<reference evidence="1 2" key="1">
    <citation type="journal article" date="2010" name="Genome Res.">
        <title>Genomic, proteomic, and transcriptomic analysis of virulent and avirulent Rickettsia prowazekii reveals its adaptive mutation capabilities.</title>
        <authorList>
            <person name="Bechah Y."/>
            <person name="El Karkouri K."/>
            <person name="Mediannikov O."/>
            <person name="Leroy Q."/>
            <person name="Pelletier N."/>
            <person name="Robert C."/>
            <person name="Medigue C."/>
            <person name="Mege J.L."/>
            <person name="Raoult D."/>
        </authorList>
    </citation>
    <scope>NUCLEOTIDE SEQUENCE [LARGE SCALE GENOMIC DNA]</scope>
    <source>
        <strain evidence="1 2">Rp22</strain>
    </source>
</reference>
<dbReference type="Gene3D" id="1.10.10.10">
    <property type="entry name" value="Winged helix-like DNA-binding domain superfamily/Winged helix DNA-binding domain"/>
    <property type="match status" value="1"/>
</dbReference>
<dbReference type="Pfam" id="PF02082">
    <property type="entry name" value="Rrf2"/>
    <property type="match status" value="1"/>
</dbReference>
<dbReference type="InterPro" id="IPR036390">
    <property type="entry name" value="WH_DNA-bd_sf"/>
</dbReference>
<dbReference type="KEGG" id="rpq:rpr22_CDS475"/>
<dbReference type="SMR" id="D5AX79"/>
<evidence type="ECO:0000313" key="2">
    <source>
        <dbReference type="Proteomes" id="UP000006931"/>
    </source>
</evidence>
<organism evidence="1 2">
    <name type="scientific">Rickettsia prowazekii (strain Rp22)</name>
    <dbReference type="NCBI Taxonomy" id="449216"/>
    <lineage>
        <taxon>Bacteria</taxon>
        <taxon>Pseudomonadati</taxon>
        <taxon>Pseudomonadota</taxon>
        <taxon>Alphaproteobacteria</taxon>
        <taxon>Rickettsiales</taxon>
        <taxon>Rickettsiaceae</taxon>
        <taxon>Rickettsieae</taxon>
        <taxon>Rickettsia</taxon>
        <taxon>typhus group</taxon>
    </lineage>
</organism>
<sequence length="64" mass="7205">MILKIKEIYTVMAILELATNISNGPIILDKVSIKHNISLNYLAQIFSKLKKSDLVKSIIESKDC</sequence>
<dbReference type="PROSITE" id="PS51197">
    <property type="entry name" value="HTH_RRF2_2"/>
    <property type="match status" value="1"/>
</dbReference>
<name>D5AX79_RICPP</name>
<evidence type="ECO:0000313" key="1">
    <source>
        <dbReference type="EMBL" id="ADE30018.1"/>
    </source>
</evidence>
<dbReference type="PATRIC" id="fig|449216.3.peg.496"/>
<gene>
    <name evidence="1" type="primary">iscR</name>
    <name evidence="1" type="ordered locus">rpr22_CDS475</name>
</gene>
<dbReference type="EMBL" id="CP001584">
    <property type="protein sequence ID" value="ADE30018.1"/>
    <property type="molecule type" value="Genomic_DNA"/>
</dbReference>
<dbReference type="Proteomes" id="UP000006931">
    <property type="component" value="Chromosome"/>
</dbReference>
<dbReference type="SUPFAM" id="SSF46785">
    <property type="entry name" value="Winged helix' DNA-binding domain"/>
    <property type="match status" value="1"/>
</dbReference>
<dbReference type="AlphaFoldDB" id="D5AX79"/>
<dbReference type="InterPro" id="IPR036388">
    <property type="entry name" value="WH-like_DNA-bd_sf"/>
</dbReference>
<dbReference type="InterPro" id="IPR000944">
    <property type="entry name" value="Tscrpt_reg_Rrf2"/>
</dbReference>
<accession>D5AX79</accession>
<proteinExistence type="predicted"/>
<protein>
    <submittedName>
        <fullName evidence="1">Iron-sulfur cluster assembly transcription factor IscR</fullName>
    </submittedName>
</protein>